<protein>
    <submittedName>
        <fullName evidence="2">DUF3883 domain-containing protein</fullName>
    </submittedName>
</protein>
<dbReference type="RefSeq" id="WP_129692590.1">
    <property type="nucleotide sequence ID" value="NZ_CP033512.2"/>
</dbReference>
<sequence>MNNKDVKLEILKNAFPWIDEVFDLNLNISKSYILYDNTWKVPTFEPQFYGESIYSYIFKNTLDITVKNIEDCFLLKSQAIKKNQETKNINFKNAKSPSNAGNISNLIRVFKVRKQENDKDNINKLTNIRQSYSKEDFINGIEEWINYIINTRSPKESRRFANKWNNYYVNKAKYKTNEIPDDLIEDYISGNELKNPINNLDDYVVSYSDKTNNFEYKNNFQTIAEKLNNEKIGNIGEILCFKYLQENFKNYKIKRTSEINKFANHDITVKDKDDNIVYYVEVKSSSSNSFPRFYLSKNEYNLYRKNKDKYILVFISGINIYQKDEYVPEFVMIKSPEIIVNFDEIGYRDGKLIICPTNYEGLFPIG</sequence>
<evidence type="ECO:0000313" key="2">
    <source>
        <dbReference type="EMBL" id="QHG89433.1"/>
    </source>
</evidence>
<gene>
    <name evidence="2" type="ORF">EER00_00780</name>
</gene>
<dbReference type="Pfam" id="PF13020">
    <property type="entry name" value="NOV_C"/>
    <property type="match status" value="1"/>
</dbReference>
<evidence type="ECO:0000259" key="1">
    <source>
        <dbReference type="Pfam" id="PF13020"/>
    </source>
</evidence>
<reference evidence="3" key="1">
    <citation type="submission" date="2018-11" db="EMBL/GenBank/DDBJ databases">
        <title>The first complete genome sequence of Mycoplasma iowae strain 695.</title>
        <authorList>
            <person name="Ghanem M."/>
            <person name="El-Gazzar M."/>
        </authorList>
    </citation>
    <scope>NUCLEOTIDE SEQUENCE [LARGE SCALE GENOMIC DNA]</scope>
    <source>
        <strain evidence="3">695</strain>
    </source>
</reference>
<accession>A0A6P1LKI8</accession>
<dbReference type="InterPro" id="IPR024975">
    <property type="entry name" value="NOV_C"/>
</dbReference>
<organism evidence="2 3">
    <name type="scientific">Malacoplasma iowae 695</name>
    <dbReference type="NCBI Taxonomy" id="1048830"/>
    <lineage>
        <taxon>Bacteria</taxon>
        <taxon>Bacillati</taxon>
        <taxon>Mycoplasmatota</taxon>
        <taxon>Mycoplasmoidales</taxon>
        <taxon>Mycoplasmoidaceae</taxon>
        <taxon>Malacoplasma</taxon>
    </lineage>
</organism>
<dbReference type="AlphaFoldDB" id="A0A6P1LKI8"/>
<evidence type="ECO:0000313" key="3">
    <source>
        <dbReference type="Proteomes" id="UP000464283"/>
    </source>
</evidence>
<dbReference type="Proteomes" id="UP000464283">
    <property type="component" value="Chromosome"/>
</dbReference>
<feature type="domain" description="Protein NO VEIN C-terminal" evidence="1">
    <location>
        <begin position="236"/>
        <end position="318"/>
    </location>
</feature>
<proteinExistence type="predicted"/>
<name>A0A6P1LKI8_MALIO</name>
<dbReference type="GeneID" id="96866714"/>
<dbReference type="EMBL" id="CP033512">
    <property type="protein sequence ID" value="QHG89433.1"/>
    <property type="molecule type" value="Genomic_DNA"/>
</dbReference>
<dbReference type="KEGG" id="miw:EER00_00780"/>